<feature type="compositionally biased region" description="Polar residues" evidence="1">
    <location>
        <begin position="349"/>
        <end position="360"/>
    </location>
</feature>
<gene>
    <name evidence="2" type="ORF">PHISCL_10076</name>
</gene>
<dbReference type="STRING" id="2070753.A0A3A2Z8H3"/>
<reference evidence="3" key="1">
    <citation type="submission" date="2017-02" db="EMBL/GenBank/DDBJ databases">
        <authorList>
            <person name="Tafer H."/>
            <person name="Lopandic K."/>
        </authorList>
    </citation>
    <scope>NUCLEOTIDE SEQUENCE [LARGE SCALE GENOMIC DNA]</scope>
    <source>
        <strain evidence="3">CBS 366.77</strain>
    </source>
</reference>
<feature type="compositionally biased region" description="Polar residues" evidence="1">
    <location>
        <begin position="73"/>
        <end position="82"/>
    </location>
</feature>
<feature type="compositionally biased region" description="Polar residues" evidence="1">
    <location>
        <begin position="8"/>
        <end position="33"/>
    </location>
</feature>
<feature type="region of interest" description="Disordered" evidence="1">
    <location>
        <begin position="101"/>
        <end position="183"/>
    </location>
</feature>
<feature type="compositionally biased region" description="Low complexity" evidence="1">
    <location>
        <begin position="361"/>
        <end position="377"/>
    </location>
</feature>
<feature type="region of interest" description="Disordered" evidence="1">
    <location>
        <begin position="1"/>
        <end position="82"/>
    </location>
</feature>
<name>A0A3A2Z8H3_9EURO</name>
<keyword evidence="3" id="KW-1185">Reference proteome</keyword>
<evidence type="ECO:0000256" key="1">
    <source>
        <dbReference type="SAM" id="MobiDB-lite"/>
    </source>
</evidence>
<feature type="region of interest" description="Disordered" evidence="1">
    <location>
        <begin position="200"/>
        <end position="296"/>
    </location>
</feature>
<feature type="compositionally biased region" description="Basic and acidic residues" evidence="1">
    <location>
        <begin position="381"/>
        <end position="394"/>
    </location>
</feature>
<feature type="compositionally biased region" description="Basic and acidic residues" evidence="1">
    <location>
        <begin position="338"/>
        <end position="348"/>
    </location>
</feature>
<accession>A0A3A2Z8H3</accession>
<feature type="region of interest" description="Disordered" evidence="1">
    <location>
        <begin position="312"/>
        <end position="394"/>
    </location>
</feature>
<proteinExistence type="predicted"/>
<dbReference type="OrthoDB" id="5206740at2759"/>
<feature type="compositionally biased region" description="Polar residues" evidence="1">
    <location>
        <begin position="128"/>
        <end position="137"/>
    </location>
</feature>
<sequence length="394" mass="42104">MPPPVSQFYPSTSDASQASHSMTSTLPPGSSCQPALAPPSMPIGMSANPADQRPSVPSRPKLTLQTRCLPKTTGASSTGLSFSFVSGHAASPTVRNTFKNAYDVPFPSSATSSPSKPSNKPFRVTSPYAANNHNSPYQLPLGVRSILRNSPLEPSPRRRSVSIAASGSNGGSTPRRVFFPAKKQVNYRYPLEEEIKTVHYTARHSDLVGEPEPEPSIGSGSDDSDSNSSLEQSDTGGSDEDNGTEGTSSLGKIERKKRKQLSAQRQIRAVALLDGLEGDAYASSTPQTPQDRVKRRREWKWTLGSIEARNETYGFPRTPTKPGVDGVTSTPGTDGSECETRSAEKETESSISCDSDLTSFSAASRPLSSPNSSLASPETLDDSKTNVTHNEHCI</sequence>
<organism evidence="2 3">
    <name type="scientific">Aspergillus sclerotialis</name>
    <dbReference type="NCBI Taxonomy" id="2070753"/>
    <lineage>
        <taxon>Eukaryota</taxon>
        <taxon>Fungi</taxon>
        <taxon>Dikarya</taxon>
        <taxon>Ascomycota</taxon>
        <taxon>Pezizomycotina</taxon>
        <taxon>Eurotiomycetes</taxon>
        <taxon>Eurotiomycetidae</taxon>
        <taxon>Eurotiales</taxon>
        <taxon>Aspergillaceae</taxon>
        <taxon>Aspergillus</taxon>
        <taxon>Aspergillus subgen. Polypaecilum</taxon>
    </lineage>
</organism>
<dbReference type="Proteomes" id="UP000266188">
    <property type="component" value="Unassembled WGS sequence"/>
</dbReference>
<evidence type="ECO:0000313" key="3">
    <source>
        <dbReference type="Proteomes" id="UP000266188"/>
    </source>
</evidence>
<feature type="compositionally biased region" description="Low complexity" evidence="1">
    <location>
        <begin position="216"/>
        <end position="234"/>
    </location>
</feature>
<protein>
    <submittedName>
        <fullName evidence="2">Uncharacterized protein</fullName>
    </submittedName>
</protein>
<comment type="caution">
    <text evidence="2">The sequence shown here is derived from an EMBL/GenBank/DDBJ whole genome shotgun (WGS) entry which is preliminary data.</text>
</comment>
<feature type="compositionally biased region" description="Low complexity" evidence="1">
    <location>
        <begin position="105"/>
        <end position="122"/>
    </location>
</feature>
<dbReference type="AlphaFoldDB" id="A0A3A2Z8H3"/>
<dbReference type="EMBL" id="MVGC01000831">
    <property type="protein sequence ID" value="RJE17587.1"/>
    <property type="molecule type" value="Genomic_DNA"/>
</dbReference>
<evidence type="ECO:0000313" key="2">
    <source>
        <dbReference type="EMBL" id="RJE17587.1"/>
    </source>
</evidence>